<keyword evidence="4" id="KW-0560">Oxidoreductase</keyword>
<evidence type="ECO:0000256" key="5">
    <source>
        <dbReference type="ARBA" id="ARBA00023004"/>
    </source>
</evidence>
<dbReference type="InterPro" id="IPR001128">
    <property type="entry name" value="Cyt_P450"/>
</dbReference>
<name>A0A1V6RCL9_9EURO</name>
<comment type="similarity">
    <text evidence="2">Belongs to the cytochrome P450 family.</text>
</comment>
<evidence type="ECO:0000313" key="7">
    <source>
        <dbReference type="EMBL" id="OQD99284.1"/>
    </source>
</evidence>
<gene>
    <name evidence="7" type="ORF">PENSOL_c007G02845</name>
</gene>
<dbReference type="EMBL" id="MDYO01000007">
    <property type="protein sequence ID" value="OQD99284.1"/>
    <property type="molecule type" value="Genomic_DNA"/>
</dbReference>
<dbReference type="STRING" id="60172.A0A1V6RCL9"/>
<organism evidence="7 8">
    <name type="scientific">Penicillium solitum</name>
    <dbReference type="NCBI Taxonomy" id="60172"/>
    <lineage>
        <taxon>Eukaryota</taxon>
        <taxon>Fungi</taxon>
        <taxon>Dikarya</taxon>
        <taxon>Ascomycota</taxon>
        <taxon>Pezizomycotina</taxon>
        <taxon>Eurotiomycetes</taxon>
        <taxon>Eurotiomycetidae</taxon>
        <taxon>Eurotiales</taxon>
        <taxon>Aspergillaceae</taxon>
        <taxon>Penicillium</taxon>
    </lineage>
</organism>
<evidence type="ECO:0008006" key="9">
    <source>
        <dbReference type="Google" id="ProtNLM"/>
    </source>
</evidence>
<sequence length="250" mass="28517">MGSNGACYVKKYINSYCEGEHWKVQEAEAKQMLHEYLTIPEDHMLHPKRHSNSITKSLVFGIRTKAVHDEYMKCRHLACPLTVLNKVKERRQLNIQRDSFMDRVLHTLERTPLSEHELRFLGCVLVEAGSDTSLILTIIQAMSEYPEVQAKYVENARKILDYCNYGHVDGKLIPQGPSIVLNVYGMYHDSEQWEEPEHVEPEYFASLGVGLRRIRTPRPPGLRGGPVRLSGHPLGGTQLDHRCCQAVLGL</sequence>
<accession>A0A1V6RCL9</accession>
<dbReference type="GO" id="GO:0004497">
    <property type="term" value="F:monooxygenase activity"/>
    <property type="evidence" value="ECO:0007669"/>
    <property type="project" value="UniProtKB-KW"/>
</dbReference>
<evidence type="ECO:0000313" key="8">
    <source>
        <dbReference type="Proteomes" id="UP000191612"/>
    </source>
</evidence>
<evidence type="ECO:0000256" key="2">
    <source>
        <dbReference type="ARBA" id="ARBA00010617"/>
    </source>
</evidence>
<keyword evidence="3" id="KW-0479">Metal-binding</keyword>
<dbReference type="Pfam" id="PF00067">
    <property type="entry name" value="p450"/>
    <property type="match status" value="1"/>
</dbReference>
<evidence type="ECO:0000256" key="6">
    <source>
        <dbReference type="ARBA" id="ARBA00023033"/>
    </source>
</evidence>
<dbReference type="GO" id="GO:0020037">
    <property type="term" value="F:heme binding"/>
    <property type="evidence" value="ECO:0007669"/>
    <property type="project" value="InterPro"/>
</dbReference>
<keyword evidence="5" id="KW-0408">Iron</keyword>
<dbReference type="PANTHER" id="PTHR46300">
    <property type="entry name" value="P450, PUTATIVE (EUROFUNG)-RELATED-RELATED"/>
    <property type="match status" value="1"/>
</dbReference>
<dbReference type="GO" id="GO:0005506">
    <property type="term" value="F:iron ion binding"/>
    <property type="evidence" value="ECO:0007669"/>
    <property type="project" value="InterPro"/>
</dbReference>
<dbReference type="InterPro" id="IPR036396">
    <property type="entry name" value="Cyt_P450_sf"/>
</dbReference>
<comment type="caution">
    <text evidence="7">The sequence shown here is derived from an EMBL/GenBank/DDBJ whole genome shotgun (WGS) entry which is preliminary data.</text>
</comment>
<keyword evidence="6" id="KW-0503">Monooxygenase</keyword>
<dbReference type="AlphaFoldDB" id="A0A1V6RCL9"/>
<dbReference type="SUPFAM" id="SSF48264">
    <property type="entry name" value="Cytochrome P450"/>
    <property type="match status" value="1"/>
</dbReference>
<comment type="cofactor">
    <cofactor evidence="1">
        <name>heme</name>
        <dbReference type="ChEBI" id="CHEBI:30413"/>
    </cofactor>
</comment>
<evidence type="ECO:0000256" key="1">
    <source>
        <dbReference type="ARBA" id="ARBA00001971"/>
    </source>
</evidence>
<proteinExistence type="inferred from homology"/>
<protein>
    <recommendedName>
        <fullName evidence="9">Cytochrome P450</fullName>
    </recommendedName>
</protein>
<keyword evidence="8" id="KW-1185">Reference proteome</keyword>
<evidence type="ECO:0000256" key="3">
    <source>
        <dbReference type="ARBA" id="ARBA00022723"/>
    </source>
</evidence>
<reference evidence="8" key="1">
    <citation type="journal article" date="2017" name="Nat. Microbiol.">
        <title>Global analysis of biosynthetic gene clusters reveals vast potential of secondary metabolite production in Penicillium species.</title>
        <authorList>
            <person name="Nielsen J.C."/>
            <person name="Grijseels S."/>
            <person name="Prigent S."/>
            <person name="Ji B."/>
            <person name="Dainat J."/>
            <person name="Nielsen K.F."/>
            <person name="Frisvad J.C."/>
            <person name="Workman M."/>
            <person name="Nielsen J."/>
        </authorList>
    </citation>
    <scope>NUCLEOTIDE SEQUENCE [LARGE SCALE GENOMIC DNA]</scope>
    <source>
        <strain evidence="8">IBT 29525</strain>
    </source>
</reference>
<evidence type="ECO:0000256" key="4">
    <source>
        <dbReference type="ARBA" id="ARBA00023002"/>
    </source>
</evidence>
<dbReference type="InterPro" id="IPR050364">
    <property type="entry name" value="Cytochrome_P450_fung"/>
</dbReference>
<dbReference type="GO" id="GO:0016705">
    <property type="term" value="F:oxidoreductase activity, acting on paired donors, with incorporation or reduction of molecular oxygen"/>
    <property type="evidence" value="ECO:0007669"/>
    <property type="project" value="InterPro"/>
</dbReference>
<dbReference type="PANTHER" id="PTHR46300:SF2">
    <property type="entry name" value="CYTOCHROME P450 MONOOXYGENASE ALNH-RELATED"/>
    <property type="match status" value="1"/>
</dbReference>
<dbReference type="Gene3D" id="1.10.630.10">
    <property type="entry name" value="Cytochrome P450"/>
    <property type="match status" value="1"/>
</dbReference>
<dbReference type="GO" id="GO:0043386">
    <property type="term" value="P:mycotoxin biosynthetic process"/>
    <property type="evidence" value="ECO:0007669"/>
    <property type="project" value="UniProtKB-ARBA"/>
</dbReference>
<dbReference type="Proteomes" id="UP000191612">
    <property type="component" value="Unassembled WGS sequence"/>
</dbReference>